<proteinExistence type="predicted"/>
<gene>
    <name evidence="2" type="ORF">CARN6_2844</name>
</gene>
<dbReference type="AlphaFoldDB" id="E6QHL1"/>
<accession>E6QHL1</accession>
<feature type="region of interest" description="Disordered" evidence="1">
    <location>
        <begin position="102"/>
        <end position="132"/>
    </location>
</feature>
<evidence type="ECO:0000313" key="2">
    <source>
        <dbReference type="EMBL" id="CBI06725.1"/>
    </source>
</evidence>
<name>E6QHL1_9ZZZZ</name>
<organism evidence="2">
    <name type="scientific">mine drainage metagenome</name>
    <dbReference type="NCBI Taxonomy" id="410659"/>
    <lineage>
        <taxon>unclassified sequences</taxon>
        <taxon>metagenomes</taxon>
        <taxon>ecological metagenomes</taxon>
    </lineage>
</organism>
<dbReference type="EMBL" id="CABQ01000012">
    <property type="protein sequence ID" value="CBI06725.1"/>
    <property type="molecule type" value="Genomic_DNA"/>
</dbReference>
<comment type="caution">
    <text evidence="2">The sequence shown here is derived from an EMBL/GenBank/DDBJ whole genome shotgun (WGS) entry which is preliminary data.</text>
</comment>
<protein>
    <submittedName>
        <fullName evidence="2">Uncharacterized protein</fullName>
    </submittedName>
</protein>
<reference evidence="2" key="1">
    <citation type="submission" date="2009-10" db="EMBL/GenBank/DDBJ databases">
        <title>Diversity of trophic interactions inside an arsenic-rich microbial ecosystem.</title>
        <authorList>
            <person name="Bertin P.N."/>
            <person name="Heinrich-Salmeron A."/>
            <person name="Pelletier E."/>
            <person name="Goulhen-Chollet F."/>
            <person name="Arsene-Ploetze F."/>
            <person name="Gallien S."/>
            <person name="Calteau A."/>
            <person name="Vallenet D."/>
            <person name="Casiot C."/>
            <person name="Chane-Woon-Ming B."/>
            <person name="Giloteaux L."/>
            <person name="Barakat M."/>
            <person name="Bonnefoy V."/>
            <person name="Bruneel O."/>
            <person name="Chandler M."/>
            <person name="Cleiss J."/>
            <person name="Duran R."/>
            <person name="Elbaz-Poulichet F."/>
            <person name="Fonknechten N."/>
            <person name="Lauga B."/>
            <person name="Mornico D."/>
            <person name="Ortet P."/>
            <person name="Schaeffer C."/>
            <person name="Siguier P."/>
            <person name="Alexander Thil Smith A."/>
            <person name="Van Dorsselaer A."/>
            <person name="Weissenbach J."/>
            <person name="Medigue C."/>
            <person name="Le Paslier D."/>
        </authorList>
    </citation>
    <scope>NUCLEOTIDE SEQUENCE</scope>
</reference>
<sequence>MPSGALEQNLFHFMVGVEKVEGTGARTEALFDGLEQSFQDGCAKRIEEKGQTRGFGEDEFRGVATLDADGCQGEASRLPEVAIFAGNVSETGMQFDGDDLAKRQASGEQRGASHASAEVDEGVFPERSGTVQRPPAVAQALEDGRGNAVVGGAVAVVGMAGFEMAAVDEAAGFDLVFEVEGVTEIAVLDAEAGEFGFLSHDEGFPVPGRWAGGESFVRAGQP</sequence>
<evidence type="ECO:0000256" key="1">
    <source>
        <dbReference type="SAM" id="MobiDB-lite"/>
    </source>
</evidence>